<evidence type="ECO:0000256" key="2">
    <source>
        <dbReference type="SAM" id="SignalP"/>
    </source>
</evidence>
<feature type="domain" description="Secretion system C-terminal sorting" evidence="3">
    <location>
        <begin position="236"/>
        <end position="303"/>
    </location>
</feature>
<dbReference type="Proteomes" id="UP001152599">
    <property type="component" value="Unassembled WGS sequence"/>
</dbReference>
<feature type="chain" id="PRO_5040828075" evidence="2">
    <location>
        <begin position="21"/>
        <end position="305"/>
    </location>
</feature>
<accession>A0A9X4RX97</accession>
<dbReference type="InterPro" id="IPR026444">
    <property type="entry name" value="Secre_tail"/>
</dbReference>
<evidence type="ECO:0000256" key="1">
    <source>
        <dbReference type="ARBA" id="ARBA00022729"/>
    </source>
</evidence>
<keyword evidence="5" id="KW-1185">Reference proteome</keyword>
<dbReference type="GO" id="GO:0004553">
    <property type="term" value="F:hydrolase activity, hydrolyzing O-glycosyl compounds"/>
    <property type="evidence" value="ECO:0007669"/>
    <property type="project" value="UniProtKB-ARBA"/>
</dbReference>
<dbReference type="NCBIfam" id="TIGR04183">
    <property type="entry name" value="Por_Secre_tail"/>
    <property type="match status" value="1"/>
</dbReference>
<dbReference type="InterPro" id="IPR013320">
    <property type="entry name" value="ConA-like_dom_sf"/>
</dbReference>
<dbReference type="EMBL" id="JANCMU010000002">
    <property type="protein sequence ID" value="MDG4945929.1"/>
    <property type="molecule type" value="Genomic_DNA"/>
</dbReference>
<dbReference type="SUPFAM" id="SSF49899">
    <property type="entry name" value="Concanavalin A-like lectins/glucanases"/>
    <property type="match status" value="1"/>
</dbReference>
<protein>
    <submittedName>
        <fullName evidence="4">T9SS type A sorting domain-containing protein</fullName>
    </submittedName>
</protein>
<reference evidence="4" key="1">
    <citation type="submission" date="2022-07" db="EMBL/GenBank/DDBJ databases">
        <title>Description and genome-wide analysis of Profundicola chukchiensis gen. nov., sp. nov., marine bacteria isolated from bottom sediments of the Chukchi Sea.</title>
        <authorList>
            <person name="Romanenko L."/>
            <person name="Otstavnykh N."/>
            <person name="Kurilenko V."/>
            <person name="Eremeev V."/>
            <person name="Velansky P."/>
            <person name="Mikhailov V."/>
            <person name="Isaeva M."/>
        </authorList>
    </citation>
    <scope>NUCLEOTIDE SEQUENCE</scope>
    <source>
        <strain evidence="4">KMM 9713</strain>
    </source>
</reference>
<proteinExistence type="predicted"/>
<comment type="caution">
    <text evidence="4">The sequence shown here is derived from an EMBL/GenBank/DDBJ whole genome shotgun (WGS) entry which is preliminary data.</text>
</comment>
<dbReference type="Pfam" id="PF18962">
    <property type="entry name" value="Por_Secre_tail"/>
    <property type="match status" value="1"/>
</dbReference>
<keyword evidence="1 2" id="KW-0732">Signal</keyword>
<dbReference type="RefSeq" id="WP_304420456.1">
    <property type="nucleotide sequence ID" value="NZ_JANCMU010000002.1"/>
</dbReference>
<feature type="signal peptide" evidence="2">
    <location>
        <begin position="1"/>
        <end position="20"/>
    </location>
</feature>
<dbReference type="GO" id="GO:0005975">
    <property type="term" value="P:carbohydrate metabolic process"/>
    <property type="evidence" value="ECO:0007669"/>
    <property type="project" value="UniProtKB-ARBA"/>
</dbReference>
<evidence type="ECO:0000313" key="4">
    <source>
        <dbReference type="EMBL" id="MDG4945929.1"/>
    </source>
</evidence>
<sequence length="305" mass="34504">MRKIYSLPLLLLTAFISAQTNISFEAEEGYSLGNLHAQNSWEVTESSDGIVQHQTISDEQASEGVFSFKNGHEPDYDFQWFPIFGGSLSFNEAISSNLVFSISYDILVTGQQGADFEFTVFGINDNEEYEPIAGVGIENRGLIYVINSGEYASQYTEANWEINEWNTVMVEVTMNDLLYYLNDELIASVPRFNEIDALGINFLHNNYGHDAYYDNIEINHEVLNTNDVITNSKFNIYPNPVLNELNVSIESGEIDSVYVYDISGKIVAKYFGQKSMNLEKLAAGNYVIHVTTAEGKKYQRKFIKK</sequence>
<gene>
    <name evidence="4" type="ORF">NMK71_05840</name>
</gene>
<evidence type="ECO:0000259" key="3">
    <source>
        <dbReference type="Pfam" id="PF18962"/>
    </source>
</evidence>
<dbReference type="AlphaFoldDB" id="A0A9X4RX97"/>
<evidence type="ECO:0000313" key="5">
    <source>
        <dbReference type="Proteomes" id="UP001152599"/>
    </source>
</evidence>
<organism evidence="4 5">
    <name type="scientific">Profundicola chukchiensis</name>
    <dbReference type="NCBI Taxonomy" id="2961959"/>
    <lineage>
        <taxon>Bacteria</taxon>
        <taxon>Pseudomonadati</taxon>
        <taxon>Bacteroidota</taxon>
        <taxon>Flavobacteriia</taxon>
        <taxon>Flavobacteriales</taxon>
        <taxon>Weeksellaceae</taxon>
        <taxon>Profundicola</taxon>
    </lineage>
</organism>
<name>A0A9X4RX97_9FLAO</name>